<proteinExistence type="predicted"/>
<keyword evidence="2" id="KW-1185">Reference proteome</keyword>
<protein>
    <submittedName>
        <fullName evidence="1">Uncharacterized protein</fullName>
    </submittedName>
</protein>
<dbReference type="RefSeq" id="WP_166652835.1">
    <property type="nucleotide sequence ID" value="NZ_FXXP01000007.1"/>
</dbReference>
<organism evidence="1 2">
    <name type="scientific">Pelagimonas phthalicica</name>
    <dbReference type="NCBI Taxonomy" id="1037362"/>
    <lineage>
        <taxon>Bacteria</taxon>
        <taxon>Pseudomonadati</taxon>
        <taxon>Pseudomonadota</taxon>
        <taxon>Alphaproteobacteria</taxon>
        <taxon>Rhodobacterales</taxon>
        <taxon>Roseobacteraceae</taxon>
        <taxon>Pelagimonas</taxon>
    </lineage>
</organism>
<dbReference type="AlphaFoldDB" id="A0A238JK68"/>
<dbReference type="Proteomes" id="UP000225972">
    <property type="component" value="Unassembled WGS sequence"/>
</dbReference>
<evidence type="ECO:0000313" key="1">
    <source>
        <dbReference type="EMBL" id="SMX30577.1"/>
    </source>
</evidence>
<evidence type="ECO:0000313" key="2">
    <source>
        <dbReference type="Proteomes" id="UP000225972"/>
    </source>
</evidence>
<name>A0A238JK68_9RHOB</name>
<gene>
    <name evidence="1" type="ORF">TRP8649_04721</name>
</gene>
<reference evidence="2" key="1">
    <citation type="submission" date="2017-05" db="EMBL/GenBank/DDBJ databases">
        <authorList>
            <person name="Rodrigo-Torres L."/>
            <person name="Arahal R. D."/>
            <person name="Lucena T."/>
        </authorList>
    </citation>
    <scope>NUCLEOTIDE SEQUENCE [LARGE SCALE GENOMIC DNA]</scope>
    <source>
        <strain evidence="2">CECT 8649</strain>
    </source>
</reference>
<sequence length="54" mass="5569">MQHVNVILETRGSVAWLRQCGARQVDGANVAIAENGGGLIGIEGAVASILILAR</sequence>
<accession>A0A238JK68</accession>
<dbReference type="EMBL" id="FXXP01000007">
    <property type="protein sequence ID" value="SMX30577.1"/>
    <property type="molecule type" value="Genomic_DNA"/>
</dbReference>